<dbReference type="FunFam" id="3.90.190.10:FF:000024">
    <property type="entry name" value="probable tyrosine-protein phosphatase At1g05000"/>
    <property type="match status" value="1"/>
</dbReference>
<dbReference type="RefSeq" id="XP_021851871.1">
    <property type="nucleotide sequence ID" value="XM_021996179.2"/>
</dbReference>
<dbReference type="OrthoDB" id="6375174at2759"/>
<dbReference type="GO" id="GO:0005737">
    <property type="term" value="C:cytoplasm"/>
    <property type="evidence" value="ECO:0000318"/>
    <property type="project" value="GO_Central"/>
</dbReference>
<evidence type="ECO:0000259" key="9">
    <source>
        <dbReference type="PROSITE" id="PS50054"/>
    </source>
</evidence>
<keyword evidence="10" id="KW-1185">Reference proteome</keyword>
<dbReference type="Pfam" id="PF03162">
    <property type="entry name" value="Y_phosphatase2"/>
    <property type="match status" value="1"/>
</dbReference>
<evidence type="ECO:0000256" key="5">
    <source>
        <dbReference type="ARBA" id="ARBA00047562"/>
    </source>
</evidence>
<dbReference type="GO" id="GO:0052845">
    <property type="term" value="F:inositol-5-diphosphate-1,2,3,4,6-pentakisphosphate diphosphatase activity"/>
    <property type="evidence" value="ECO:0007669"/>
    <property type="project" value="UniProtKB-ARBA"/>
</dbReference>
<reference evidence="11" key="2">
    <citation type="submission" date="2025-08" db="UniProtKB">
        <authorList>
            <consortium name="RefSeq"/>
        </authorList>
    </citation>
    <scope>IDENTIFICATION</scope>
    <source>
        <tissue evidence="11">Leaf</tissue>
    </source>
</reference>
<dbReference type="GO" id="GO:0052847">
    <property type="term" value="F:inositol-1,5-bisdiphosphate-2,3,4,6-tetrakisphosphate 5-diphosphatase activity"/>
    <property type="evidence" value="ECO:0007669"/>
    <property type="project" value="UniProtKB-ARBA"/>
</dbReference>
<reference evidence="10" key="1">
    <citation type="journal article" date="2021" name="Nat. Commun.">
        <title>Genomic analyses provide insights into spinach domestication and the genetic basis of agronomic traits.</title>
        <authorList>
            <person name="Cai X."/>
            <person name="Sun X."/>
            <person name="Xu C."/>
            <person name="Sun H."/>
            <person name="Wang X."/>
            <person name="Ge C."/>
            <person name="Zhang Z."/>
            <person name="Wang Q."/>
            <person name="Fei Z."/>
            <person name="Jiao C."/>
            <person name="Wang Q."/>
        </authorList>
    </citation>
    <scope>NUCLEOTIDE SEQUENCE [LARGE SCALE GENOMIC DNA]</scope>
    <source>
        <strain evidence="10">cv. Varoflay</strain>
    </source>
</reference>
<sequence length="226" mass="26749">MAYFQYRRMSVILWEKQQKKEKKKKEEEGGKHGGERKEEDDVLIPPTNFSMVEDGLYRSGFPDSSNFGFLETLNLKSIIYLCTEPYPEEHLKFLESHNIRLFQFGIEGTKETIPEDVIYEALRILIDVRNYPILIHCKRGKHRTGCLVGCLRKLQNWCLASVYEEYQRFAGAKARANDMKFMERYDVLRIRQSLYSLIYQYHGYGSNKRRLLDREDNLAKPRIKSS</sequence>
<name>A0A9R0IM32_SPIOL</name>
<comment type="similarity">
    <text evidence="3">Belongs to the protein-tyrosine phosphatase family. Atypical dual-specificity phosphatase Siw14-like subfamily.</text>
</comment>
<dbReference type="AlphaFoldDB" id="A0A9R0IM32"/>
<accession>A0A9R0IM32</accession>
<evidence type="ECO:0000256" key="1">
    <source>
        <dbReference type="ARBA" id="ARBA00012527"/>
    </source>
</evidence>
<dbReference type="PANTHER" id="PTHR31126">
    <property type="entry name" value="TYROSINE-PROTEIN PHOSPHATASE"/>
    <property type="match status" value="1"/>
</dbReference>
<comment type="catalytic activity">
    <reaction evidence="5">
        <text>3,5-bis(diphospho)-1D-myo-inositol 1,2,4,6-tetrakisphosphate + H2O = 3-diphospho-1D-myo-inositol 1,2,4,5,6-pentakisphosphate + phosphate + 2 H(+)</text>
        <dbReference type="Rhea" id="RHEA:56312"/>
        <dbReference type="ChEBI" id="CHEBI:15377"/>
        <dbReference type="ChEBI" id="CHEBI:15378"/>
        <dbReference type="ChEBI" id="CHEBI:43474"/>
        <dbReference type="ChEBI" id="CHEBI:140372"/>
        <dbReference type="ChEBI" id="CHEBI:140374"/>
        <dbReference type="EC" id="3.6.1.52"/>
    </reaction>
    <physiologicalReaction direction="left-to-right" evidence="5">
        <dbReference type="Rhea" id="RHEA:56313"/>
    </physiologicalReaction>
</comment>
<comment type="catalytic activity">
    <reaction evidence="7">
        <text>6-diphospho-1D-myo-inositol pentakisphosphate + H2O = 1D-myo-inositol hexakisphosphate + phosphate + H(+)</text>
        <dbReference type="Rhea" id="RHEA:79703"/>
        <dbReference type="ChEBI" id="CHEBI:15377"/>
        <dbReference type="ChEBI" id="CHEBI:15378"/>
        <dbReference type="ChEBI" id="CHEBI:43474"/>
        <dbReference type="ChEBI" id="CHEBI:58130"/>
        <dbReference type="ChEBI" id="CHEBI:230534"/>
        <dbReference type="EC" id="3.6.1.52"/>
    </reaction>
    <physiologicalReaction direction="left-to-right" evidence="7">
        <dbReference type="Rhea" id="RHEA:79704"/>
    </physiologicalReaction>
</comment>
<feature type="region of interest" description="Disordered" evidence="8">
    <location>
        <begin position="17"/>
        <end position="40"/>
    </location>
</feature>
<dbReference type="GO" id="GO:0016791">
    <property type="term" value="F:phosphatase activity"/>
    <property type="evidence" value="ECO:0000318"/>
    <property type="project" value="GO_Central"/>
</dbReference>
<dbReference type="GeneID" id="110791434"/>
<dbReference type="InterPro" id="IPR020428">
    <property type="entry name" value="PFA-DSPs"/>
</dbReference>
<dbReference type="KEGG" id="soe:110791434"/>
<keyword evidence="2" id="KW-0378">Hydrolase</keyword>
<proteinExistence type="inferred from homology"/>
<dbReference type="InterPro" id="IPR016130">
    <property type="entry name" value="Tyr_Pase_AS"/>
</dbReference>
<feature type="compositionally biased region" description="Basic and acidic residues" evidence="8">
    <location>
        <begin position="24"/>
        <end position="39"/>
    </location>
</feature>
<evidence type="ECO:0000256" key="3">
    <source>
        <dbReference type="ARBA" id="ARBA00044949"/>
    </source>
</evidence>
<dbReference type="SUPFAM" id="SSF52799">
    <property type="entry name" value="(Phosphotyrosine protein) phosphatases II"/>
    <property type="match status" value="1"/>
</dbReference>
<dbReference type="CDD" id="cd14528">
    <property type="entry name" value="PFA-DSP_Siw14"/>
    <property type="match status" value="1"/>
</dbReference>
<evidence type="ECO:0000256" key="8">
    <source>
        <dbReference type="SAM" id="MobiDB-lite"/>
    </source>
</evidence>
<dbReference type="InterPro" id="IPR020422">
    <property type="entry name" value="TYR_PHOSPHATASE_DUAL_dom"/>
</dbReference>
<organism evidence="10 11">
    <name type="scientific">Spinacia oleracea</name>
    <name type="common">Spinach</name>
    <dbReference type="NCBI Taxonomy" id="3562"/>
    <lineage>
        <taxon>Eukaryota</taxon>
        <taxon>Viridiplantae</taxon>
        <taxon>Streptophyta</taxon>
        <taxon>Embryophyta</taxon>
        <taxon>Tracheophyta</taxon>
        <taxon>Spermatophyta</taxon>
        <taxon>Magnoliopsida</taxon>
        <taxon>eudicotyledons</taxon>
        <taxon>Gunneridae</taxon>
        <taxon>Pentapetalae</taxon>
        <taxon>Caryophyllales</taxon>
        <taxon>Chenopodiaceae</taxon>
        <taxon>Chenopodioideae</taxon>
        <taxon>Anserineae</taxon>
        <taxon>Spinacia</taxon>
    </lineage>
</organism>
<evidence type="ECO:0000256" key="6">
    <source>
        <dbReference type="ARBA" id="ARBA00047927"/>
    </source>
</evidence>
<evidence type="ECO:0000313" key="10">
    <source>
        <dbReference type="Proteomes" id="UP000813463"/>
    </source>
</evidence>
<comment type="catalytic activity">
    <reaction evidence="4">
        <text>5-diphospho-1D-myo-inositol 1,2,3,4,6-pentakisphosphate + H2O = 1D-myo-inositol hexakisphosphate + phosphate + H(+)</text>
        <dbReference type="Rhea" id="RHEA:22384"/>
        <dbReference type="ChEBI" id="CHEBI:15377"/>
        <dbReference type="ChEBI" id="CHEBI:15378"/>
        <dbReference type="ChEBI" id="CHEBI:43474"/>
        <dbReference type="ChEBI" id="CHEBI:58130"/>
        <dbReference type="ChEBI" id="CHEBI:58628"/>
        <dbReference type="EC" id="3.6.1.52"/>
    </reaction>
    <physiologicalReaction direction="left-to-right" evidence="4">
        <dbReference type="Rhea" id="RHEA:22385"/>
    </physiologicalReaction>
</comment>
<dbReference type="InterPro" id="IPR004861">
    <property type="entry name" value="Siw14-like"/>
</dbReference>
<dbReference type="Gene3D" id="3.90.190.10">
    <property type="entry name" value="Protein tyrosine phosphatase superfamily"/>
    <property type="match status" value="1"/>
</dbReference>
<dbReference type="PRINTS" id="PR01911">
    <property type="entry name" value="PFDSPHPHTASE"/>
</dbReference>
<dbReference type="PANTHER" id="PTHR31126:SF46">
    <property type="entry name" value="TYROSINE-PROTEIN PHOSPHATASE DSP5"/>
    <property type="match status" value="1"/>
</dbReference>
<dbReference type="PROSITE" id="PS00383">
    <property type="entry name" value="TYR_PHOSPHATASE_1"/>
    <property type="match status" value="1"/>
</dbReference>
<evidence type="ECO:0000256" key="7">
    <source>
        <dbReference type="ARBA" id="ARBA00048424"/>
    </source>
</evidence>
<gene>
    <name evidence="11" type="primary">LOC110791434</name>
</gene>
<dbReference type="EC" id="3.6.1.52" evidence="1"/>
<evidence type="ECO:0000256" key="2">
    <source>
        <dbReference type="ARBA" id="ARBA00022801"/>
    </source>
</evidence>
<evidence type="ECO:0000256" key="4">
    <source>
        <dbReference type="ARBA" id="ARBA00047342"/>
    </source>
</evidence>
<comment type="catalytic activity">
    <reaction evidence="6">
        <text>1,5-bis(diphospho)-1D-myo-inositol 2,3,4,6-tetrakisphosphate + H2O = 1-diphospho-1D-myo-inositol 2,3,4,5,6-pentakisphosphate + phosphate + 2 H(+)</text>
        <dbReference type="Rhea" id="RHEA:79699"/>
        <dbReference type="ChEBI" id="CHEBI:15377"/>
        <dbReference type="ChEBI" id="CHEBI:15378"/>
        <dbReference type="ChEBI" id="CHEBI:43474"/>
        <dbReference type="ChEBI" id="CHEBI:74946"/>
        <dbReference type="ChEBI" id="CHEBI:77983"/>
        <dbReference type="EC" id="3.6.1.52"/>
    </reaction>
    <physiologicalReaction direction="left-to-right" evidence="6">
        <dbReference type="Rhea" id="RHEA:79700"/>
    </physiologicalReaction>
</comment>
<dbReference type="PROSITE" id="PS50054">
    <property type="entry name" value="TYR_PHOSPHATASE_DUAL"/>
    <property type="match status" value="1"/>
</dbReference>
<protein>
    <recommendedName>
        <fullName evidence="1">diphosphoinositol-polyphosphate diphosphatase</fullName>
        <ecNumber evidence="1">3.6.1.52</ecNumber>
    </recommendedName>
</protein>
<feature type="domain" description="Tyrosine-protein phosphatase" evidence="9">
    <location>
        <begin position="48"/>
        <end position="194"/>
    </location>
</feature>
<dbReference type="InterPro" id="IPR029021">
    <property type="entry name" value="Prot-tyrosine_phosphatase-like"/>
</dbReference>
<evidence type="ECO:0000313" key="11">
    <source>
        <dbReference type="RefSeq" id="XP_021851871.1"/>
    </source>
</evidence>
<dbReference type="Proteomes" id="UP000813463">
    <property type="component" value="Chromosome 4"/>
</dbReference>